<dbReference type="OrthoDB" id="277011at2759"/>
<dbReference type="WBParaSite" id="MCU_010360-RA">
    <property type="protein sequence ID" value="MCU_010360-RA"/>
    <property type="gene ID" value="MCU_010360"/>
</dbReference>
<evidence type="ECO:0000256" key="1">
    <source>
        <dbReference type="ARBA" id="ARBA00022801"/>
    </source>
</evidence>
<protein>
    <submittedName>
        <fullName evidence="9">FCP1 homology domain-containing protein</fullName>
    </submittedName>
</protein>
<reference evidence="9" key="2">
    <citation type="submission" date="2019-11" db="UniProtKB">
        <authorList>
            <consortium name="WormBaseParasite"/>
        </authorList>
    </citation>
    <scope>IDENTIFICATION</scope>
</reference>
<keyword evidence="1" id="KW-0378">Hydrolase</keyword>
<feature type="region of interest" description="Disordered" evidence="5">
    <location>
        <begin position="473"/>
        <end position="506"/>
    </location>
</feature>
<keyword evidence="2" id="KW-0904">Protein phosphatase</keyword>
<organism evidence="7 8">
    <name type="scientific">Mesocestoides corti</name>
    <name type="common">Flatworm</name>
    <dbReference type="NCBI Taxonomy" id="53468"/>
    <lineage>
        <taxon>Eukaryota</taxon>
        <taxon>Metazoa</taxon>
        <taxon>Spiralia</taxon>
        <taxon>Lophotrochozoa</taxon>
        <taxon>Platyhelminthes</taxon>
        <taxon>Cestoda</taxon>
        <taxon>Eucestoda</taxon>
        <taxon>Cyclophyllidea</taxon>
        <taxon>Mesocestoididae</taxon>
        <taxon>Mesocestoides</taxon>
    </lineage>
</organism>
<dbReference type="NCBIfam" id="TIGR02251">
    <property type="entry name" value="HIF-SF_euk"/>
    <property type="match status" value="1"/>
</dbReference>
<dbReference type="AlphaFoldDB" id="A0A0R3U8F6"/>
<feature type="compositionally biased region" description="Low complexity" evidence="5">
    <location>
        <begin position="172"/>
        <end position="198"/>
    </location>
</feature>
<dbReference type="InterPro" id="IPR011948">
    <property type="entry name" value="Dullard_phosphatase"/>
</dbReference>
<feature type="compositionally biased region" description="Basic and acidic residues" evidence="5">
    <location>
        <begin position="490"/>
        <end position="499"/>
    </location>
</feature>
<evidence type="ECO:0000256" key="3">
    <source>
        <dbReference type="ARBA" id="ARBA00037324"/>
    </source>
</evidence>
<dbReference type="InterPro" id="IPR036412">
    <property type="entry name" value="HAD-like_sf"/>
</dbReference>
<sequence>MAPVLSRTVAVPPQCPRRTRRKLSGQIFSPIYAVPASESTNDDVFVSAELTSISQESNSSLGSLCIQDLKRAQIKSASIARACRKSRRRPNLVSSSCGNYRRHRRGTCHLSLLPNPQTNLVPHFQSSSTPLITHVTPPTLVPVWQSPIHPKSGQEQQDSVGSHCMSHSPEETSWLSDSSADASTASSSTSSLLPTSSTETKGDADGEEDVSLVTCMGVDVVTPEVVDAVESMEETQPATVPTAEEYEADAGELCEVDPFAFIRTLPPVSDELFAHPPALPKRTRSCPEHCLVLDLDETLVHCSLEPLVDAQFVFQVVFQGVVYMVYVRVRPHLFQFLERVSELYEVVLFTASTKVYADRLVNLLDPKKQWIRHRLFRENCVFVNGNYVKDLRVLGRDLTKTVIIDNSPQAFGYQLSNGIPIESWFTDQDDNELMKLLPLLERLAQTPDVRPIVDSQFRLQSKVFPKEHPPLQYPQCHHHPPLPSVSARCPDGRERDGGGKDGAWGEVGQRERVGLAISCPQPEILSRITDYPTI</sequence>
<feature type="region of interest" description="Disordered" evidence="5">
    <location>
        <begin position="143"/>
        <end position="207"/>
    </location>
</feature>
<evidence type="ECO:0000256" key="2">
    <source>
        <dbReference type="ARBA" id="ARBA00022912"/>
    </source>
</evidence>
<dbReference type="EMBL" id="UXSR01000652">
    <property type="protein sequence ID" value="VDD77157.1"/>
    <property type="molecule type" value="Genomic_DNA"/>
</dbReference>
<name>A0A0R3U8F6_MESCO</name>
<evidence type="ECO:0000256" key="4">
    <source>
        <dbReference type="ARBA" id="ARBA00038355"/>
    </source>
</evidence>
<comment type="similarity">
    <text evidence="4">Belongs to the CTDSPL2 family.</text>
</comment>
<dbReference type="SUPFAM" id="SSF56784">
    <property type="entry name" value="HAD-like"/>
    <property type="match status" value="1"/>
</dbReference>
<evidence type="ECO:0000313" key="7">
    <source>
        <dbReference type="EMBL" id="VDD77157.1"/>
    </source>
</evidence>
<evidence type="ECO:0000313" key="9">
    <source>
        <dbReference type="WBParaSite" id="MCU_010360-RA"/>
    </source>
</evidence>
<dbReference type="SMART" id="SM00577">
    <property type="entry name" value="CPDc"/>
    <property type="match status" value="1"/>
</dbReference>
<dbReference type="STRING" id="53468.A0A0R3U8F6"/>
<evidence type="ECO:0000259" key="6">
    <source>
        <dbReference type="PROSITE" id="PS50969"/>
    </source>
</evidence>
<proteinExistence type="inferred from homology"/>
<dbReference type="FunFam" id="3.40.50.1000:FF:000015">
    <property type="entry name" value="CTD small phosphatase-like protein 2"/>
    <property type="match status" value="1"/>
</dbReference>
<keyword evidence="8" id="KW-1185">Reference proteome</keyword>
<dbReference type="CDD" id="cd07521">
    <property type="entry name" value="HAD_FCP1-like"/>
    <property type="match status" value="1"/>
</dbReference>
<accession>A0A0R3U8F6</accession>
<dbReference type="Gene3D" id="3.40.50.1000">
    <property type="entry name" value="HAD superfamily/HAD-like"/>
    <property type="match status" value="1"/>
</dbReference>
<dbReference type="GO" id="GO:0004721">
    <property type="term" value="F:phosphoprotein phosphatase activity"/>
    <property type="evidence" value="ECO:0007669"/>
    <property type="project" value="UniProtKB-KW"/>
</dbReference>
<gene>
    <name evidence="7" type="ORF">MCOS_LOCUS3160</name>
</gene>
<reference evidence="7 8" key="1">
    <citation type="submission" date="2018-10" db="EMBL/GenBank/DDBJ databases">
        <authorList>
            <consortium name="Pathogen Informatics"/>
        </authorList>
    </citation>
    <scope>NUCLEOTIDE SEQUENCE [LARGE SCALE GENOMIC DNA]</scope>
</reference>
<dbReference type="GO" id="GO:0005634">
    <property type="term" value="C:nucleus"/>
    <property type="evidence" value="ECO:0007669"/>
    <property type="project" value="UniProtKB-ARBA"/>
</dbReference>
<evidence type="ECO:0000313" key="8">
    <source>
        <dbReference type="Proteomes" id="UP000267029"/>
    </source>
</evidence>
<dbReference type="PANTHER" id="PTHR12210">
    <property type="entry name" value="DULLARD PROTEIN PHOSPHATASE"/>
    <property type="match status" value="1"/>
</dbReference>
<dbReference type="Pfam" id="PF03031">
    <property type="entry name" value="NIF"/>
    <property type="match status" value="1"/>
</dbReference>
<dbReference type="InterPro" id="IPR023214">
    <property type="entry name" value="HAD_sf"/>
</dbReference>
<dbReference type="PROSITE" id="PS50969">
    <property type="entry name" value="FCP1"/>
    <property type="match status" value="1"/>
</dbReference>
<evidence type="ECO:0000256" key="5">
    <source>
        <dbReference type="SAM" id="MobiDB-lite"/>
    </source>
</evidence>
<comment type="function">
    <text evidence="3">Probable phosphatase.</text>
</comment>
<dbReference type="InterPro" id="IPR004274">
    <property type="entry name" value="FCP1_dom"/>
</dbReference>
<feature type="domain" description="FCP1 homology" evidence="6">
    <location>
        <begin position="284"/>
        <end position="443"/>
    </location>
</feature>
<dbReference type="InterPro" id="IPR050365">
    <property type="entry name" value="TIM50"/>
</dbReference>
<dbReference type="Proteomes" id="UP000267029">
    <property type="component" value="Unassembled WGS sequence"/>
</dbReference>